<reference evidence="1" key="1">
    <citation type="submission" date="2020-05" db="EMBL/GenBank/DDBJ databases">
        <authorList>
            <person name="Chiriac C."/>
            <person name="Salcher M."/>
            <person name="Ghai R."/>
            <person name="Kavagutti S V."/>
        </authorList>
    </citation>
    <scope>NUCLEOTIDE SEQUENCE</scope>
</reference>
<dbReference type="EMBL" id="LR797402">
    <property type="protein sequence ID" value="CAB4214512.1"/>
    <property type="molecule type" value="Genomic_DNA"/>
</dbReference>
<dbReference type="EMBL" id="LR798402">
    <property type="protein sequence ID" value="CAB5229294.1"/>
    <property type="molecule type" value="Genomic_DNA"/>
</dbReference>
<organism evidence="1">
    <name type="scientific">uncultured Caudovirales phage</name>
    <dbReference type="NCBI Taxonomy" id="2100421"/>
    <lineage>
        <taxon>Viruses</taxon>
        <taxon>Duplodnaviria</taxon>
        <taxon>Heunggongvirae</taxon>
        <taxon>Uroviricota</taxon>
        <taxon>Caudoviricetes</taxon>
        <taxon>Peduoviridae</taxon>
        <taxon>Maltschvirus</taxon>
        <taxon>Maltschvirus maltsch</taxon>
    </lineage>
</organism>
<evidence type="ECO:0000313" key="2">
    <source>
        <dbReference type="EMBL" id="CAB4214512.1"/>
    </source>
</evidence>
<gene>
    <name evidence="1" type="ORF">UFOVP1103_20</name>
    <name evidence="2" type="ORF">UFOVP1464_46</name>
    <name evidence="3" type="ORF">UFOVP1553_16</name>
</gene>
<accession>A0A6J5QGM2</accession>
<proteinExistence type="predicted"/>
<evidence type="ECO:0000313" key="1">
    <source>
        <dbReference type="EMBL" id="CAB4183483.1"/>
    </source>
</evidence>
<sequence length="57" mass="6549">MTEHNQRERAKSLAMLQAKGKHVLQNKFTPTPSHLTDIKVTMNCLADTMGFPRRCHK</sequence>
<name>A0A6J5QGM2_9CAUD</name>
<evidence type="ECO:0000313" key="3">
    <source>
        <dbReference type="EMBL" id="CAB5229294.1"/>
    </source>
</evidence>
<dbReference type="EMBL" id="LR797046">
    <property type="protein sequence ID" value="CAB4183483.1"/>
    <property type="molecule type" value="Genomic_DNA"/>
</dbReference>
<protein>
    <submittedName>
        <fullName evidence="1">Uncharacterized protein</fullName>
    </submittedName>
</protein>